<protein>
    <submittedName>
        <fullName evidence="1">CPK20 protein</fullName>
    </submittedName>
</protein>
<dbReference type="EMBL" id="CAJNJA010024019">
    <property type="protein sequence ID" value="CAE7520517.1"/>
    <property type="molecule type" value="Genomic_DNA"/>
</dbReference>
<accession>A0A812TCC0</accession>
<evidence type="ECO:0000313" key="1">
    <source>
        <dbReference type="EMBL" id="CAE7520517.1"/>
    </source>
</evidence>
<sequence>MGCGGSVAAPGSGEASLGDRWAVRVRDDKGHEMPSVQYREARLSFSSMVDIVDIPQHPLPPGKSLMVKHEEKLNSWLQRVRVEPQLLEDPVVNFRVGLLQPPLPSPSRKIRAYK</sequence>
<organism evidence="1 2">
    <name type="scientific">Symbiodinium necroappetens</name>
    <dbReference type="NCBI Taxonomy" id="1628268"/>
    <lineage>
        <taxon>Eukaryota</taxon>
        <taxon>Sar</taxon>
        <taxon>Alveolata</taxon>
        <taxon>Dinophyceae</taxon>
        <taxon>Suessiales</taxon>
        <taxon>Symbiodiniaceae</taxon>
        <taxon>Symbiodinium</taxon>
    </lineage>
</organism>
<proteinExistence type="predicted"/>
<reference evidence="1" key="1">
    <citation type="submission" date="2021-02" db="EMBL/GenBank/DDBJ databases">
        <authorList>
            <person name="Dougan E. K."/>
            <person name="Rhodes N."/>
            <person name="Thang M."/>
            <person name="Chan C."/>
        </authorList>
    </citation>
    <scope>NUCLEOTIDE SEQUENCE</scope>
</reference>
<evidence type="ECO:0000313" key="2">
    <source>
        <dbReference type="Proteomes" id="UP000601435"/>
    </source>
</evidence>
<gene>
    <name evidence="1" type="primary">CPK20</name>
    <name evidence="1" type="ORF">SNEC2469_LOCUS14883</name>
</gene>
<comment type="caution">
    <text evidence="1">The sequence shown here is derived from an EMBL/GenBank/DDBJ whole genome shotgun (WGS) entry which is preliminary data.</text>
</comment>
<dbReference type="Proteomes" id="UP000601435">
    <property type="component" value="Unassembled WGS sequence"/>
</dbReference>
<name>A0A812TCC0_9DINO</name>
<keyword evidence="2" id="KW-1185">Reference proteome</keyword>
<dbReference type="AlphaFoldDB" id="A0A812TCC0"/>
<dbReference type="OrthoDB" id="407086at2759"/>